<dbReference type="AlphaFoldDB" id="A0A6I3JAV6"/>
<comment type="caution">
    <text evidence="3">The sequence shown here is derived from an EMBL/GenBank/DDBJ whole genome shotgun (WGS) entry which is preliminary data.</text>
</comment>
<proteinExistence type="predicted"/>
<accession>A0A6I3JAV6</accession>
<organism evidence="3 4">
    <name type="scientific">Nocardioides marmotae</name>
    <dbReference type="NCBI Taxonomy" id="2663857"/>
    <lineage>
        <taxon>Bacteria</taxon>
        <taxon>Bacillati</taxon>
        <taxon>Actinomycetota</taxon>
        <taxon>Actinomycetes</taxon>
        <taxon>Propionibacteriales</taxon>
        <taxon>Nocardioidaceae</taxon>
        <taxon>Nocardioides</taxon>
    </lineage>
</organism>
<evidence type="ECO:0000256" key="2">
    <source>
        <dbReference type="SAM" id="Phobius"/>
    </source>
</evidence>
<keyword evidence="2" id="KW-0812">Transmembrane</keyword>
<evidence type="ECO:0000313" key="3">
    <source>
        <dbReference type="EMBL" id="MTB95239.1"/>
    </source>
</evidence>
<reference evidence="3 4" key="1">
    <citation type="submission" date="2019-10" db="EMBL/GenBank/DDBJ databases">
        <title>Nocardioides novel species isolated from the excrement of Marmot.</title>
        <authorList>
            <person name="Zhang G."/>
        </authorList>
    </citation>
    <scope>NUCLEOTIDE SEQUENCE [LARGE SCALE GENOMIC DNA]</scope>
    <source>
        <strain evidence="4">zg-579</strain>
    </source>
</reference>
<sequence>MSKPQRDLRIGYGALGVGAAAFVLLTVATLTLGDTDLPGVPVAQPPGLVVPDAQQVIDARVLVRPASAGPVGPGASGPAAGGLGGAGEAPVPPGGSAGPEQGPEPGPEPGSEPGPGDGPGTDPAPPDDPDPGTPPGEPRQGAVSALLDPVVEAVVTGVDGLTGGALAPVTGAVQETTDGLTDVVDGLLGGRVLGGRP</sequence>
<keyword evidence="2" id="KW-0472">Membrane</keyword>
<evidence type="ECO:0000313" key="4">
    <source>
        <dbReference type="Proteomes" id="UP000433406"/>
    </source>
</evidence>
<dbReference type="EMBL" id="WLCI01000008">
    <property type="protein sequence ID" value="MTB95239.1"/>
    <property type="molecule type" value="Genomic_DNA"/>
</dbReference>
<feature type="transmembrane region" description="Helical" evidence="2">
    <location>
        <begin position="12"/>
        <end position="32"/>
    </location>
</feature>
<evidence type="ECO:0000256" key="1">
    <source>
        <dbReference type="SAM" id="MobiDB-lite"/>
    </source>
</evidence>
<keyword evidence="2" id="KW-1133">Transmembrane helix</keyword>
<keyword evidence="4" id="KW-1185">Reference proteome</keyword>
<dbReference type="RefSeq" id="WP_154614854.1">
    <property type="nucleotide sequence ID" value="NZ_CP053660.1"/>
</dbReference>
<feature type="region of interest" description="Disordered" evidence="1">
    <location>
        <begin position="67"/>
        <end position="147"/>
    </location>
</feature>
<protein>
    <submittedName>
        <fullName evidence="3">Uncharacterized protein</fullName>
    </submittedName>
</protein>
<dbReference type="Proteomes" id="UP000433406">
    <property type="component" value="Unassembled WGS sequence"/>
</dbReference>
<feature type="compositionally biased region" description="Gly residues" evidence="1">
    <location>
        <begin position="71"/>
        <end position="87"/>
    </location>
</feature>
<gene>
    <name evidence="3" type="ORF">GGQ22_09085</name>
</gene>
<name>A0A6I3JAV6_9ACTN</name>
<feature type="compositionally biased region" description="Pro residues" evidence="1">
    <location>
        <begin position="102"/>
        <end position="112"/>
    </location>
</feature>